<reference evidence="1" key="1">
    <citation type="submission" date="2019-02" db="EMBL/GenBank/DDBJ databases">
        <authorList>
            <person name="Gruber-Vodicka R. H."/>
            <person name="Seah K. B. B."/>
        </authorList>
    </citation>
    <scope>NUCLEOTIDE SEQUENCE</scope>
    <source>
        <strain evidence="1">BECK_M6</strain>
    </source>
</reference>
<evidence type="ECO:0000313" key="1">
    <source>
        <dbReference type="EMBL" id="VFJ99702.1"/>
    </source>
</evidence>
<keyword evidence="1" id="KW-0378">Hydrolase</keyword>
<dbReference type="GO" id="GO:0008233">
    <property type="term" value="F:peptidase activity"/>
    <property type="evidence" value="ECO:0007669"/>
    <property type="project" value="UniProtKB-KW"/>
</dbReference>
<dbReference type="EMBL" id="CAADFH010000104">
    <property type="protein sequence ID" value="VFJ99702.1"/>
    <property type="molecule type" value="Genomic_DNA"/>
</dbReference>
<gene>
    <name evidence="1" type="ORF">BECKLFY1418A_GA0070994_11043</name>
</gene>
<dbReference type="InterPro" id="IPR021109">
    <property type="entry name" value="Peptidase_aspartic_dom_sf"/>
</dbReference>
<organism evidence="1">
    <name type="scientific">Candidatus Kentrum sp. LFY</name>
    <dbReference type="NCBI Taxonomy" id="2126342"/>
    <lineage>
        <taxon>Bacteria</taxon>
        <taxon>Pseudomonadati</taxon>
        <taxon>Pseudomonadota</taxon>
        <taxon>Gammaproteobacteria</taxon>
        <taxon>Candidatus Kentrum</taxon>
    </lineage>
</organism>
<dbReference type="Gene3D" id="2.40.70.10">
    <property type="entry name" value="Acid Proteases"/>
    <property type="match status" value="1"/>
</dbReference>
<dbReference type="InterPro" id="IPR022274">
    <property type="entry name" value="Peptidase_asp_AF0612"/>
</dbReference>
<dbReference type="GO" id="GO:0006508">
    <property type="term" value="P:proteolysis"/>
    <property type="evidence" value="ECO:0007669"/>
    <property type="project" value="UniProtKB-KW"/>
</dbReference>
<dbReference type="AlphaFoldDB" id="A0A450V4G8"/>
<dbReference type="NCBIfam" id="TIGR03698">
    <property type="entry name" value="clan_AA_DTGF"/>
    <property type="match status" value="1"/>
</dbReference>
<keyword evidence="1" id="KW-0645">Protease</keyword>
<proteinExistence type="predicted"/>
<name>A0A450V4G8_9GAMM</name>
<protein>
    <submittedName>
        <fullName evidence="1">Clan AA aspartic protease, AF_0612 family</fullName>
    </submittedName>
</protein>
<accession>A0A450V4G8</accession>
<sequence length="129" mass="13922">MGLVYVDIQLSNPRNTELKPLATNALVDIGAVTLCIPEHVMVQLGLEEVEKREVTTADGKQRPVPYVGPIRVKFENRTCFTGALVLGDGVLLGAVPMEDMDLVVSARMQQVTVNPQSPNIPSVLVKSAV</sequence>